<feature type="transmembrane region" description="Helical" evidence="1">
    <location>
        <begin position="53"/>
        <end position="74"/>
    </location>
</feature>
<evidence type="ECO:0000256" key="1">
    <source>
        <dbReference type="SAM" id="Phobius"/>
    </source>
</evidence>
<feature type="domain" description="YdbS-like PH" evidence="2">
    <location>
        <begin position="78"/>
        <end position="155"/>
    </location>
</feature>
<dbReference type="Pfam" id="PF03703">
    <property type="entry name" value="bPH_2"/>
    <property type="match status" value="1"/>
</dbReference>
<evidence type="ECO:0000313" key="3">
    <source>
        <dbReference type="EMBL" id="MDP9806643.1"/>
    </source>
</evidence>
<dbReference type="EMBL" id="JAUSQX010000001">
    <property type="protein sequence ID" value="MDP9806643.1"/>
    <property type="molecule type" value="Genomic_DNA"/>
</dbReference>
<dbReference type="InterPro" id="IPR005182">
    <property type="entry name" value="YdbS-like_PH"/>
</dbReference>
<dbReference type="PANTHER" id="PTHR34473">
    <property type="entry name" value="UPF0699 TRANSMEMBRANE PROTEIN YDBS"/>
    <property type="match status" value="1"/>
</dbReference>
<keyword evidence="1" id="KW-0472">Membrane</keyword>
<dbReference type="RefSeq" id="WP_307682854.1">
    <property type="nucleotide sequence ID" value="NZ_JAUSQX010000001.1"/>
</dbReference>
<keyword evidence="1" id="KW-1133">Transmembrane helix</keyword>
<feature type="transmembrane region" description="Helical" evidence="1">
    <location>
        <begin position="26"/>
        <end position="47"/>
    </location>
</feature>
<accession>A0ABT9NIJ9</accession>
<gene>
    <name evidence="3" type="ORF">J2S70_001225</name>
</gene>
<comment type="caution">
    <text evidence="3">The sequence shown here is derived from an EMBL/GenBank/DDBJ whole genome shotgun (WGS) entry which is preliminary data.</text>
</comment>
<name>A0ABT9NIJ9_9ACTO</name>
<reference evidence="3 4" key="1">
    <citation type="submission" date="2023-07" db="EMBL/GenBank/DDBJ databases">
        <title>Sequencing the genomes of 1000 actinobacteria strains.</title>
        <authorList>
            <person name="Klenk H.-P."/>
        </authorList>
    </citation>
    <scope>NUCLEOTIDE SEQUENCE [LARGE SCALE GENOMIC DNA]</scope>
    <source>
        <strain evidence="3 4">DSM 17163</strain>
    </source>
</reference>
<evidence type="ECO:0000313" key="4">
    <source>
        <dbReference type="Proteomes" id="UP001243212"/>
    </source>
</evidence>
<organism evidence="3 4">
    <name type="scientific">Trueperella bonasi</name>
    <dbReference type="NCBI Taxonomy" id="312286"/>
    <lineage>
        <taxon>Bacteria</taxon>
        <taxon>Bacillati</taxon>
        <taxon>Actinomycetota</taxon>
        <taxon>Actinomycetes</taxon>
        <taxon>Actinomycetales</taxon>
        <taxon>Actinomycetaceae</taxon>
        <taxon>Trueperella</taxon>
    </lineage>
</organism>
<protein>
    <submittedName>
        <fullName evidence="3">Membrane protein YdbS with pleckstrin-like domain</fullName>
    </submittedName>
</protein>
<proteinExistence type="predicted"/>
<dbReference type="Proteomes" id="UP001243212">
    <property type="component" value="Unassembled WGS sequence"/>
</dbReference>
<evidence type="ECO:0000259" key="2">
    <source>
        <dbReference type="Pfam" id="PF03703"/>
    </source>
</evidence>
<keyword evidence="4" id="KW-1185">Reference proteome</keyword>
<keyword evidence="1" id="KW-0812">Transmembrane</keyword>
<sequence>MKNLLAQDVQFTPLHPKFTNVTVIRWGSLALVVLIAALVAAIAGSRFSGSNGWLWWLAVVVALGVGVWAIWLAVRRARVFGYAELEDELLIRSGIMFHRVTVIPYGRMQQVNVETGPLLKRYGLASVELVTASADTNAEIPGITLEEAERLREKLTALGEANMEGL</sequence>
<dbReference type="PANTHER" id="PTHR34473:SF3">
    <property type="entry name" value="TRANSMEMBRANE PROTEIN-RELATED"/>
    <property type="match status" value="1"/>
</dbReference>